<gene>
    <name evidence="1" type="primary">Cy30</name>
</gene>
<evidence type="ECO:0000313" key="1">
    <source>
        <dbReference type="EMBL" id="AKT72842.1"/>
    </source>
</evidence>
<accession>A0A0K1H045</accession>
<dbReference type="EMBL" id="KP796148">
    <property type="protein sequence ID" value="AKT72842.1"/>
    <property type="molecule type" value="Genomic_DNA"/>
</dbReference>
<name>A0A0K1H045_9BETA</name>
<dbReference type="Proteomes" id="UP000118435">
    <property type="component" value="Segment"/>
</dbReference>
<reference evidence="1 2" key="1">
    <citation type="journal article" date="2016" name="BMC Genomics">
        <title>A novel strain of cynomolgus macaque cytomegalovirus: implications for host-virus co-evolution.</title>
        <authorList>
            <person name="Russell J.N."/>
            <person name="Marsh A.K."/>
            <person name="Willer D.O."/>
            <person name="Ambagala A.P."/>
            <person name="Dzamba M."/>
            <person name="Chan J.K."/>
            <person name="Pilon R."/>
            <person name="Fournier J."/>
            <person name="Brudno M."/>
            <person name="Antony J.M."/>
            <person name="Sandstrom P."/>
            <person name="Evans B.J."/>
            <person name="MacDonald K.S."/>
        </authorList>
    </citation>
    <scope>NUCLEOTIDE SEQUENCE [LARGE SCALE GENOMIC DNA]</scope>
    <source>
        <strain evidence="1">Mauritius</strain>
    </source>
</reference>
<proteinExistence type="predicted"/>
<sequence length="108" mass="12773">MEHALFDHFFGRPRVSVSRHSLLRAENECDDDEEYPPIPRVPQVPPRVSQTTRAAWNIVDVCRLLPLHMRLMVAEEEEKMTLTTSPRTHKKKPRKFVEISPRIRRLFT</sequence>
<evidence type="ECO:0000313" key="2">
    <source>
        <dbReference type="Proteomes" id="UP000118435"/>
    </source>
</evidence>
<organism evidence="1 2">
    <name type="scientific">Cynomolgus macaque cytomegalovirus strain Mauritius</name>
    <dbReference type="NCBI Taxonomy" id="1690255"/>
    <lineage>
        <taxon>Viruses</taxon>
        <taxon>Duplodnaviria</taxon>
        <taxon>Heunggongvirae</taxon>
        <taxon>Peploviricota</taxon>
        <taxon>Herviviricetes</taxon>
        <taxon>Herpesvirales</taxon>
        <taxon>Orthoherpesviridae</taxon>
        <taxon>Betaherpesvirinae</taxon>
        <taxon>Cytomegalovirus</taxon>
        <taxon>Cytomegalovirus macacinebeta3</taxon>
    </lineage>
</organism>
<protein>
    <recommendedName>
        <fullName evidence="3">Protein UL17</fullName>
    </recommendedName>
</protein>
<evidence type="ECO:0008006" key="3">
    <source>
        <dbReference type="Google" id="ProtNLM"/>
    </source>
</evidence>